<organism evidence="1 2">
    <name type="scientific">Stachybotrys elegans</name>
    <dbReference type="NCBI Taxonomy" id="80388"/>
    <lineage>
        <taxon>Eukaryota</taxon>
        <taxon>Fungi</taxon>
        <taxon>Dikarya</taxon>
        <taxon>Ascomycota</taxon>
        <taxon>Pezizomycotina</taxon>
        <taxon>Sordariomycetes</taxon>
        <taxon>Hypocreomycetidae</taxon>
        <taxon>Hypocreales</taxon>
        <taxon>Stachybotryaceae</taxon>
        <taxon>Stachybotrys</taxon>
    </lineage>
</organism>
<gene>
    <name evidence="1" type="ORF">B0I35DRAFT_423610</name>
</gene>
<comment type="caution">
    <text evidence="1">The sequence shown here is derived from an EMBL/GenBank/DDBJ whole genome shotgun (WGS) entry which is preliminary data.</text>
</comment>
<proteinExistence type="predicted"/>
<evidence type="ECO:0000313" key="1">
    <source>
        <dbReference type="EMBL" id="KAH7324141.1"/>
    </source>
</evidence>
<evidence type="ECO:0000313" key="2">
    <source>
        <dbReference type="Proteomes" id="UP000813444"/>
    </source>
</evidence>
<protein>
    <submittedName>
        <fullName evidence="1">Uncharacterized protein</fullName>
    </submittedName>
</protein>
<dbReference type="EMBL" id="JAGPNK010000003">
    <property type="protein sequence ID" value="KAH7324141.1"/>
    <property type="molecule type" value="Genomic_DNA"/>
</dbReference>
<reference evidence="1" key="1">
    <citation type="journal article" date="2021" name="Nat. Commun.">
        <title>Genetic determinants of endophytism in the Arabidopsis root mycobiome.</title>
        <authorList>
            <person name="Mesny F."/>
            <person name="Miyauchi S."/>
            <person name="Thiergart T."/>
            <person name="Pickel B."/>
            <person name="Atanasova L."/>
            <person name="Karlsson M."/>
            <person name="Huettel B."/>
            <person name="Barry K.W."/>
            <person name="Haridas S."/>
            <person name="Chen C."/>
            <person name="Bauer D."/>
            <person name="Andreopoulos W."/>
            <person name="Pangilinan J."/>
            <person name="LaButti K."/>
            <person name="Riley R."/>
            <person name="Lipzen A."/>
            <person name="Clum A."/>
            <person name="Drula E."/>
            <person name="Henrissat B."/>
            <person name="Kohler A."/>
            <person name="Grigoriev I.V."/>
            <person name="Martin F.M."/>
            <person name="Hacquard S."/>
        </authorList>
    </citation>
    <scope>NUCLEOTIDE SEQUENCE</scope>
    <source>
        <strain evidence="1">MPI-CAGE-CH-0235</strain>
    </source>
</reference>
<dbReference type="AlphaFoldDB" id="A0A8K0T040"/>
<sequence length="60" mass="6669">MARIKRLWDGSHGNGNSASCTFMPGAKGDFHHTIQDSPAIHFHYQYLKISGITRPPITVC</sequence>
<dbReference type="Proteomes" id="UP000813444">
    <property type="component" value="Unassembled WGS sequence"/>
</dbReference>
<keyword evidence="2" id="KW-1185">Reference proteome</keyword>
<name>A0A8K0T040_9HYPO</name>
<accession>A0A8K0T040</accession>